<dbReference type="InterPro" id="IPR018060">
    <property type="entry name" value="HTH_AraC"/>
</dbReference>
<keyword evidence="2" id="KW-0805">Transcription regulation</keyword>
<dbReference type="InterPro" id="IPR009057">
    <property type="entry name" value="Homeodomain-like_sf"/>
</dbReference>
<name>A0A3M2HWV9_9GAMM</name>
<dbReference type="InterPro" id="IPR050204">
    <property type="entry name" value="AraC_XylS_family_regulators"/>
</dbReference>
<dbReference type="GO" id="GO:0005737">
    <property type="term" value="C:cytoplasm"/>
    <property type="evidence" value="ECO:0007669"/>
    <property type="project" value="UniProtKB-SubCell"/>
</dbReference>
<comment type="subcellular location">
    <subcellularLocation>
        <location evidence="1">Cytoplasm</location>
    </subcellularLocation>
</comment>
<evidence type="ECO:0000259" key="7">
    <source>
        <dbReference type="PROSITE" id="PS01124"/>
    </source>
</evidence>
<evidence type="ECO:0000256" key="1">
    <source>
        <dbReference type="ARBA" id="ARBA00004496"/>
    </source>
</evidence>
<evidence type="ECO:0000256" key="5">
    <source>
        <dbReference type="ARBA" id="ARBA00023163"/>
    </source>
</evidence>
<sequence length="313" mass="35389">MEHSVRQADPQNQPASDARRITAESMLHYLPGTLAVPLHSKMQDLVVLRFSHRSIVEPVLVPAVVEPLLVWVLSGEARVEERDLGGDWQASSVKAGDFFLTNTAEPYEMRWHTQGSDTFDVMHLYLGLPLIDQAARDVLGAHAAPVTFLDISGAQDERLSGILEQLRQELIDERRPSRLFTHNLAQALAVHLVRRYIDPHCSAQRRNALQAYKLRRVIDAMNASLADDFSLANLAQVAQLSEYHFSRMFKRATGLSPSHYFIRLRMSRARHLLLETDRSIIDVGLEVGYSSPSHFSQVFRREVGVTPSSYRQT</sequence>
<dbReference type="GO" id="GO:0003700">
    <property type="term" value="F:DNA-binding transcription factor activity"/>
    <property type="evidence" value="ECO:0007669"/>
    <property type="project" value="InterPro"/>
</dbReference>
<dbReference type="PANTHER" id="PTHR46796">
    <property type="entry name" value="HTH-TYPE TRANSCRIPTIONAL ACTIVATOR RHAS-RELATED"/>
    <property type="match status" value="1"/>
</dbReference>
<dbReference type="Proteomes" id="UP000269774">
    <property type="component" value="Unassembled WGS sequence"/>
</dbReference>
<dbReference type="SMART" id="SM00342">
    <property type="entry name" value="HTH_ARAC"/>
    <property type="match status" value="1"/>
</dbReference>
<evidence type="ECO:0000256" key="6">
    <source>
        <dbReference type="ARBA" id="ARBA00037345"/>
    </source>
</evidence>
<dbReference type="PRINTS" id="PR00032">
    <property type="entry name" value="HTHARAC"/>
</dbReference>
<dbReference type="Gene3D" id="1.10.10.60">
    <property type="entry name" value="Homeodomain-like"/>
    <property type="match status" value="2"/>
</dbReference>
<dbReference type="InterPro" id="IPR020449">
    <property type="entry name" value="Tscrpt_reg_AraC-type_HTH"/>
</dbReference>
<dbReference type="PROSITE" id="PS00041">
    <property type="entry name" value="HTH_ARAC_FAMILY_1"/>
    <property type="match status" value="1"/>
</dbReference>
<keyword evidence="3" id="KW-0238">DNA-binding</keyword>
<dbReference type="SUPFAM" id="SSF46689">
    <property type="entry name" value="Homeodomain-like"/>
    <property type="match status" value="2"/>
</dbReference>
<comment type="function">
    <text evidence="6">Regulatory protein of the TOL plasmid xyl operons. XylS activates the xylXYZLTEGFJQKIH operon required for the degradation of toluene, m-xylene and p-xylene.</text>
</comment>
<gene>
    <name evidence="8" type="ORF">EA797_11570</name>
</gene>
<accession>A0A3M2HWV9</accession>
<dbReference type="OrthoDB" id="5622169at2"/>
<reference evidence="8 9" key="1">
    <citation type="submission" date="2018-10" db="EMBL/GenBank/DDBJ databases">
        <title>Pseudomonas zhaodongensis NEAU-ST5-21(T) genome.</title>
        <authorList>
            <person name="Peng J."/>
            <person name="Liu Z.-P."/>
        </authorList>
    </citation>
    <scope>NUCLEOTIDE SEQUENCE [LARGE SCALE GENOMIC DNA]</scope>
    <source>
        <strain evidence="8 9">NEAU-ST5-21</strain>
    </source>
</reference>
<keyword evidence="9" id="KW-1185">Reference proteome</keyword>
<evidence type="ECO:0000313" key="9">
    <source>
        <dbReference type="Proteomes" id="UP000269774"/>
    </source>
</evidence>
<evidence type="ECO:0000256" key="4">
    <source>
        <dbReference type="ARBA" id="ARBA00023159"/>
    </source>
</evidence>
<comment type="caution">
    <text evidence="8">The sequence shown here is derived from an EMBL/GenBank/DDBJ whole genome shotgun (WGS) entry which is preliminary data.</text>
</comment>
<evidence type="ECO:0000256" key="2">
    <source>
        <dbReference type="ARBA" id="ARBA00023015"/>
    </source>
</evidence>
<feature type="domain" description="HTH araC/xylS-type" evidence="7">
    <location>
        <begin position="215"/>
        <end position="313"/>
    </location>
</feature>
<dbReference type="GO" id="GO:0009893">
    <property type="term" value="P:positive regulation of metabolic process"/>
    <property type="evidence" value="ECO:0007669"/>
    <property type="project" value="UniProtKB-ARBA"/>
</dbReference>
<dbReference type="InterPro" id="IPR037923">
    <property type="entry name" value="HTH-like"/>
</dbReference>
<organism evidence="8 9">
    <name type="scientific">Stutzerimonas zhaodongensis</name>
    <dbReference type="NCBI Taxonomy" id="1176257"/>
    <lineage>
        <taxon>Bacteria</taxon>
        <taxon>Pseudomonadati</taxon>
        <taxon>Pseudomonadota</taxon>
        <taxon>Gammaproteobacteria</taxon>
        <taxon>Pseudomonadales</taxon>
        <taxon>Pseudomonadaceae</taxon>
        <taxon>Stutzerimonas</taxon>
    </lineage>
</organism>
<keyword evidence="5" id="KW-0804">Transcription</keyword>
<evidence type="ECO:0000256" key="3">
    <source>
        <dbReference type="ARBA" id="ARBA00023125"/>
    </source>
</evidence>
<dbReference type="AlphaFoldDB" id="A0A3M2HWV9"/>
<dbReference type="PANTHER" id="PTHR46796:SF6">
    <property type="entry name" value="ARAC SUBFAMILY"/>
    <property type="match status" value="1"/>
</dbReference>
<proteinExistence type="predicted"/>
<keyword evidence="4" id="KW-0010">Activator</keyword>
<dbReference type="PROSITE" id="PS01124">
    <property type="entry name" value="HTH_ARAC_FAMILY_2"/>
    <property type="match status" value="1"/>
</dbReference>
<dbReference type="InterPro" id="IPR018062">
    <property type="entry name" value="HTH_AraC-typ_CS"/>
</dbReference>
<dbReference type="InterPro" id="IPR003313">
    <property type="entry name" value="AraC-bd"/>
</dbReference>
<dbReference type="Pfam" id="PF12833">
    <property type="entry name" value="HTH_18"/>
    <property type="match status" value="1"/>
</dbReference>
<protein>
    <submittedName>
        <fullName evidence="8">Helix-turn-helix domain-containing protein</fullName>
    </submittedName>
</protein>
<dbReference type="SUPFAM" id="SSF51215">
    <property type="entry name" value="Regulatory protein AraC"/>
    <property type="match status" value="1"/>
</dbReference>
<dbReference type="RefSeq" id="WP_122166276.1">
    <property type="nucleotide sequence ID" value="NZ_JAMOIB010000002.1"/>
</dbReference>
<dbReference type="GO" id="GO:0043565">
    <property type="term" value="F:sequence-specific DNA binding"/>
    <property type="evidence" value="ECO:0007669"/>
    <property type="project" value="InterPro"/>
</dbReference>
<evidence type="ECO:0000313" key="8">
    <source>
        <dbReference type="EMBL" id="RMH90687.1"/>
    </source>
</evidence>
<dbReference type="Pfam" id="PF02311">
    <property type="entry name" value="AraC_binding"/>
    <property type="match status" value="1"/>
</dbReference>
<dbReference type="EMBL" id="RFFM01000002">
    <property type="protein sequence ID" value="RMH90687.1"/>
    <property type="molecule type" value="Genomic_DNA"/>
</dbReference>